<dbReference type="PROSITE" id="PS00889">
    <property type="entry name" value="CNMP_BINDING_2"/>
    <property type="match status" value="2"/>
</dbReference>
<dbReference type="SUPFAM" id="SSF48371">
    <property type="entry name" value="ARM repeat"/>
    <property type="match status" value="1"/>
</dbReference>
<feature type="repeat" description="WD" evidence="20">
    <location>
        <begin position="572"/>
        <end position="605"/>
    </location>
</feature>
<evidence type="ECO:0000256" key="5">
    <source>
        <dbReference type="ARBA" id="ARBA00022490"/>
    </source>
</evidence>
<evidence type="ECO:0000256" key="3">
    <source>
        <dbReference type="ARBA" id="ARBA00011059"/>
    </source>
</evidence>
<dbReference type="InterPro" id="IPR000719">
    <property type="entry name" value="Prot_kinase_dom"/>
</dbReference>
<dbReference type="Proteomes" id="UP000002729">
    <property type="component" value="Unassembled WGS sequence"/>
</dbReference>
<dbReference type="InterPro" id="IPR018490">
    <property type="entry name" value="cNMP-bd_dom_sf"/>
</dbReference>
<comment type="subcellular location">
    <subcellularLocation>
        <location evidence="1">Cytoplasm</location>
        <location evidence="1">Cytoskeleton</location>
        <location evidence="1">Cilium axoneme</location>
    </subcellularLocation>
</comment>
<keyword evidence="17" id="KW-0966">Cell projection</keyword>
<dbReference type="Gene3D" id="2.130.10.10">
    <property type="entry name" value="YVTN repeat-like/Quinoprotein amine dehydrogenase"/>
    <property type="match status" value="1"/>
</dbReference>
<dbReference type="FunFam" id="2.130.10.10:FF:000251">
    <property type="entry name" value="Dynein axonemal intermediate chain 1"/>
    <property type="match status" value="1"/>
</dbReference>
<dbReference type="GO" id="GO:0003341">
    <property type="term" value="P:cilium movement"/>
    <property type="evidence" value="ECO:0007669"/>
    <property type="project" value="TreeGrafter"/>
</dbReference>
<reference evidence="25 26" key="1">
    <citation type="journal article" date="2011" name="Proc. Natl. Acad. Sci. U.S.A.">
        <title>Niche of harmful alga Aureococcus anophagefferens revealed through ecogenomics.</title>
        <authorList>
            <person name="Gobler C.J."/>
            <person name="Berry D.L."/>
            <person name="Dyhrman S.T."/>
            <person name="Wilhelm S.W."/>
            <person name="Salamov A."/>
            <person name="Lobanov A.V."/>
            <person name="Zhang Y."/>
            <person name="Collier J.L."/>
            <person name="Wurch L.L."/>
            <person name="Kustka A.B."/>
            <person name="Dill B.D."/>
            <person name="Shah M."/>
            <person name="VerBerkmoes N.C."/>
            <person name="Kuo A."/>
            <person name="Terry A."/>
            <person name="Pangilinan J."/>
            <person name="Lindquist E.A."/>
            <person name="Lucas S."/>
            <person name="Paulsen I.T."/>
            <person name="Hattenrath-Lehmann T.K."/>
            <person name="Talmage S.C."/>
            <person name="Walker E.A."/>
            <person name="Koch F."/>
            <person name="Burson A.M."/>
            <person name="Marcoval M.A."/>
            <person name="Tang Y.Z."/>
            <person name="Lecleir G.R."/>
            <person name="Coyne K.J."/>
            <person name="Berg G.M."/>
            <person name="Bertrand E.M."/>
            <person name="Saito M.A."/>
            <person name="Gladyshev V.N."/>
            <person name="Grigoriev I.V."/>
        </authorList>
    </citation>
    <scope>NUCLEOTIDE SEQUENCE [LARGE SCALE GENOMIC DNA]</scope>
    <source>
        <strain evidence="26">CCMP 1984</strain>
    </source>
</reference>
<dbReference type="InterPro" id="IPR001680">
    <property type="entry name" value="WD40_rpt"/>
</dbReference>
<evidence type="ECO:0000256" key="9">
    <source>
        <dbReference type="ARBA" id="ARBA00022701"/>
    </source>
</evidence>
<dbReference type="InterPro" id="IPR011009">
    <property type="entry name" value="Kinase-like_dom_sf"/>
</dbReference>
<keyword evidence="8" id="KW-0808">Transferase</keyword>
<dbReference type="SUPFAM" id="SSF51206">
    <property type="entry name" value="cAMP-binding domain-like"/>
    <property type="match status" value="3"/>
</dbReference>
<dbReference type="eggNOG" id="KOG0608">
    <property type="taxonomic scope" value="Eukaryota"/>
</dbReference>
<feature type="region of interest" description="Disordered" evidence="22">
    <location>
        <begin position="283"/>
        <end position="310"/>
    </location>
</feature>
<dbReference type="InterPro" id="IPR016024">
    <property type="entry name" value="ARM-type_fold"/>
</dbReference>
<name>F0YIN4_AURAN</name>
<feature type="domain" description="AGC-kinase C-terminal" evidence="24">
    <location>
        <begin position="1431"/>
        <end position="1524"/>
    </location>
</feature>
<keyword evidence="7 20" id="KW-0853">WD repeat</keyword>
<dbReference type="GeneID" id="20228677"/>
<keyword evidence="11" id="KW-0547">Nucleotide-binding</keyword>
<evidence type="ECO:0000256" key="1">
    <source>
        <dbReference type="ARBA" id="ARBA00004430"/>
    </source>
</evidence>
<feature type="domain" description="Cyclic nucleotide-binding" evidence="23">
    <location>
        <begin position="978"/>
        <end position="1087"/>
    </location>
</feature>
<dbReference type="eggNOG" id="KOG1587">
    <property type="taxonomic scope" value="Eukaryota"/>
</dbReference>
<sequence length="1524" mass="169815">MLAANTAQVVAPALNDDENDVRLHVYEALIEMSTGSIRGVRALVASNYPAMLVSKAANEVVAMQPLALKLLRNCLYDDQGLEDALGHSAVETCITLLGSFDTSVRHEAANTLSTLCFAEMAKMSAIQGDAVTVLITLLRDSEQHVRCAATGALMAITTTDEGKRAMVPPLTDGEIESVSLLILLLHETHDLLITNTLKCISNVAVHPLARGRRASGRLSWKNQFNYSERAAQTFNNPLRERCISTKPPAVVNFSGTVSQWEIYDRYMSDYAMQVAEQELLKNQEKKKSNSGNTTNSGPQNTSGSKEDDMVHSQRMGNALKILERMVNQNADDEIFQDFKYWEDASDAFRDGEGSLLPLWRFHTERSKRKQVTALAWNPKYPDLFSVGYGSYDFMRQGSGMVCCFSLKNTSYPEYTFTTESGVMCLNFHPEHCSLLAVGCYDGIVMVYDVRHKGNRPIYASSIKTGKHTDPVWQVQWQIEDLAKELNFFSISSDGRVANWTMSKNELKMEPVMQLKLVSTSKDDPEETLLSGLAGGCCFDFNRVSEHLFIVGTEEGKIHKCSKAYSGQYLETYLGHHMAVYTIRWNPFHPRVFISCSADWTVKLWDHNIPTAIMSFDLGNAVGDVAWSPYSATVFAAVTSDGKVHVFDLAENKHEPLCEQKVVKRAKLTHVVFNQRDPILIVGDDRGGCNSLKLSPNLRLIHDPLGEEPGATLTKEVTTQRQIDNMDRLLASVDTKPYEEPSRVFKLRLFKQWDRSDCPTELTGADDAWYSVLLDYRSPGGHLESSAGAQLQPNEPSRFRPLNFVNIGDGRPLSDRGSLSSIAGVNLPTIAKGLSRLAIHIPPYTSPVIAAYVMQFLGLKKRGAIKTAVQEDFEKVMKPLKFSGNEDVIRQGDIGKHLYVLVSGHCQVLVDGKLLAEYFDTGCFGELALVYNAPRAATVRTTEESDLYSLDVGSFRHVLREQAGARERAHLACVKEVPLLKTLDSRKLTALVKSLELIKFKDGAKIIRQGDEGDAFYIIESGSVTCIRGSTRVNTRGEQEELATLTSPDCFGEMALMDNSPRHATVIAKGEVHCLTLDRAHFVKLLGPLKSILQAHSCLHVLRSIELFSELTDAELDSIVNAMHSEKFVRSTPIIKEGKKGTTFYVLQTGTAEVSRDGVSIGQLQSGDYFGERALIDGAPRSASVYATDDVVCYTLERKKFESLLINTAGTAGKFEEEMRRRQKITRSKCSGSGALIGLQSVPAMLQSRSSERLRTHRDRKYTLKCMSKVQVVKQQQEKNVIAERDLLYECASTFVLKLHTSYQSPDELFLLMELIQGGELWQYIYEKKHLITRSALGGLTTNAAQFYAAGFVHDDQQQIFRAIVQVLILHHRASWLRVSLQANSKLRFPMGMDADAQMLIKGMLEVNPARRLGNLKDGLSAVPGSTWFQATKFEWTALSARSGTTPYQPPVKDAKDTSNIDIIRDEESIPKSWKKIVLLMRICSVKQRSGTVYIRGRAGRKKTGPQNSEVRLRSSSSIVFRLYV</sequence>
<dbReference type="PROSITE" id="PS00888">
    <property type="entry name" value="CNMP_BINDING_1"/>
    <property type="match status" value="2"/>
</dbReference>
<dbReference type="InterPro" id="IPR015943">
    <property type="entry name" value="WD40/YVTN_repeat-like_dom_sf"/>
</dbReference>
<evidence type="ECO:0000256" key="19">
    <source>
        <dbReference type="ARBA" id="ARBA00047462"/>
    </source>
</evidence>
<evidence type="ECO:0000256" key="8">
    <source>
        <dbReference type="ARBA" id="ARBA00022679"/>
    </source>
</evidence>
<comment type="catalytic activity">
    <reaction evidence="19">
        <text>L-seryl-[protein] + ATP = O-phospho-L-seryl-[protein] + ADP + H(+)</text>
        <dbReference type="Rhea" id="RHEA:17989"/>
        <dbReference type="Rhea" id="RHEA-COMP:9863"/>
        <dbReference type="Rhea" id="RHEA-COMP:11604"/>
        <dbReference type="ChEBI" id="CHEBI:15378"/>
        <dbReference type="ChEBI" id="CHEBI:29999"/>
        <dbReference type="ChEBI" id="CHEBI:30616"/>
        <dbReference type="ChEBI" id="CHEBI:83421"/>
        <dbReference type="ChEBI" id="CHEBI:456216"/>
        <dbReference type="EC" id="2.7.11.12"/>
    </reaction>
</comment>
<dbReference type="FunFam" id="2.130.10.10:FF:002003">
    <property type="entry name" value="Dynein, axonemal, intermediate chain 1, paralog 2"/>
    <property type="match status" value="1"/>
</dbReference>
<dbReference type="GO" id="GO:0004692">
    <property type="term" value="F:cGMP-dependent protein kinase activity"/>
    <property type="evidence" value="ECO:0007669"/>
    <property type="project" value="UniProtKB-EC"/>
</dbReference>
<dbReference type="Gene3D" id="1.25.10.10">
    <property type="entry name" value="Leucine-rich Repeat Variant"/>
    <property type="match status" value="1"/>
</dbReference>
<dbReference type="InParanoid" id="F0YIN4"/>
<dbReference type="PANTHER" id="PTHR12442">
    <property type="entry name" value="DYNEIN INTERMEDIATE CHAIN"/>
    <property type="match status" value="1"/>
</dbReference>
<dbReference type="PROSITE" id="PS50082">
    <property type="entry name" value="WD_REPEATS_2"/>
    <property type="match status" value="1"/>
</dbReference>
<evidence type="ECO:0000256" key="16">
    <source>
        <dbReference type="ARBA" id="ARBA00023212"/>
    </source>
</evidence>
<dbReference type="GO" id="GO:0005874">
    <property type="term" value="C:microtubule"/>
    <property type="evidence" value="ECO:0007669"/>
    <property type="project" value="UniProtKB-KW"/>
</dbReference>
<dbReference type="InterPro" id="IPR011989">
    <property type="entry name" value="ARM-like"/>
</dbReference>
<dbReference type="PROSITE" id="PS50042">
    <property type="entry name" value="CNMP_BINDING_3"/>
    <property type="match status" value="3"/>
</dbReference>
<dbReference type="PROSITE" id="PS50294">
    <property type="entry name" value="WD_REPEATS_REGION"/>
    <property type="match status" value="1"/>
</dbReference>
<evidence type="ECO:0000256" key="22">
    <source>
        <dbReference type="SAM" id="MobiDB-lite"/>
    </source>
</evidence>
<evidence type="ECO:0000256" key="10">
    <source>
        <dbReference type="ARBA" id="ARBA00022737"/>
    </source>
</evidence>
<dbReference type="SMART" id="SM00100">
    <property type="entry name" value="cNMP"/>
    <property type="match status" value="3"/>
</dbReference>
<comment type="catalytic activity">
    <reaction evidence="18">
        <text>L-threonyl-[protein] + ATP = O-phospho-L-threonyl-[protein] + ADP + H(+)</text>
        <dbReference type="Rhea" id="RHEA:46608"/>
        <dbReference type="Rhea" id="RHEA-COMP:11060"/>
        <dbReference type="Rhea" id="RHEA-COMP:11605"/>
        <dbReference type="ChEBI" id="CHEBI:15378"/>
        <dbReference type="ChEBI" id="CHEBI:30013"/>
        <dbReference type="ChEBI" id="CHEBI:30616"/>
        <dbReference type="ChEBI" id="CHEBI:61977"/>
        <dbReference type="ChEBI" id="CHEBI:456216"/>
        <dbReference type="EC" id="2.7.11.12"/>
    </reaction>
</comment>
<evidence type="ECO:0000313" key="25">
    <source>
        <dbReference type="EMBL" id="EGB04922.1"/>
    </source>
</evidence>
<evidence type="ECO:0000256" key="7">
    <source>
        <dbReference type="ARBA" id="ARBA00022574"/>
    </source>
</evidence>
<feature type="domain" description="Cyclic nucleotide-binding" evidence="23">
    <location>
        <begin position="1106"/>
        <end position="1221"/>
    </location>
</feature>
<evidence type="ECO:0000256" key="21">
    <source>
        <dbReference type="PROSITE-ProRule" id="PRU00259"/>
    </source>
</evidence>
<dbReference type="Pfam" id="PF00069">
    <property type="entry name" value="Pkinase"/>
    <property type="match status" value="1"/>
</dbReference>
<dbReference type="PROSITE" id="PS51285">
    <property type="entry name" value="AGC_KINASE_CTER"/>
    <property type="match status" value="1"/>
</dbReference>
<evidence type="ECO:0000259" key="24">
    <source>
        <dbReference type="PROSITE" id="PS51285"/>
    </source>
</evidence>
<dbReference type="GO" id="GO:0045503">
    <property type="term" value="F:dynein light chain binding"/>
    <property type="evidence" value="ECO:0007669"/>
    <property type="project" value="TreeGrafter"/>
</dbReference>
<dbReference type="InterPro" id="IPR018488">
    <property type="entry name" value="cNMP-bd_CS"/>
</dbReference>
<comment type="similarity">
    <text evidence="3">Belongs to the dynein intermediate chain family.</text>
</comment>
<dbReference type="Gene3D" id="1.10.510.10">
    <property type="entry name" value="Transferase(Phosphotransferase) domain 1"/>
    <property type="match status" value="1"/>
</dbReference>
<dbReference type="GO" id="GO:0036157">
    <property type="term" value="C:outer dynein arm"/>
    <property type="evidence" value="ECO:0007669"/>
    <property type="project" value="TreeGrafter"/>
</dbReference>
<evidence type="ECO:0000313" key="26">
    <source>
        <dbReference type="Proteomes" id="UP000002729"/>
    </source>
</evidence>
<dbReference type="InterPro" id="IPR014710">
    <property type="entry name" value="RmlC-like_jellyroll"/>
</dbReference>
<dbReference type="Pfam" id="PF13513">
    <property type="entry name" value="HEAT_EZ"/>
    <property type="match status" value="1"/>
</dbReference>
<evidence type="ECO:0000256" key="20">
    <source>
        <dbReference type="PROSITE-ProRule" id="PRU00221"/>
    </source>
</evidence>
<evidence type="ECO:0000256" key="13">
    <source>
        <dbReference type="ARBA" id="ARBA00022840"/>
    </source>
</evidence>
<evidence type="ECO:0000256" key="6">
    <source>
        <dbReference type="ARBA" id="ARBA00022527"/>
    </source>
</evidence>
<keyword evidence="26" id="KW-1185">Reference proteome</keyword>
<keyword evidence="15" id="KW-0505">Motor protein</keyword>
<evidence type="ECO:0000256" key="12">
    <source>
        <dbReference type="ARBA" id="ARBA00022777"/>
    </source>
</evidence>
<dbReference type="eggNOG" id="KOG1113">
    <property type="taxonomic scope" value="Eukaryota"/>
</dbReference>
<dbReference type="Pfam" id="PF00400">
    <property type="entry name" value="WD40"/>
    <property type="match status" value="2"/>
</dbReference>
<dbReference type="InterPro" id="IPR050687">
    <property type="entry name" value="Dynein_IC"/>
</dbReference>
<dbReference type="Gene3D" id="2.60.120.10">
    <property type="entry name" value="Jelly Rolls"/>
    <property type="match status" value="3"/>
</dbReference>
<gene>
    <name evidence="25" type="ORF">AURANDRAFT_72367</name>
</gene>
<dbReference type="eggNOG" id="KOG0616">
    <property type="taxonomic scope" value="Eukaryota"/>
</dbReference>
<dbReference type="PANTHER" id="PTHR12442:SF11">
    <property type="entry name" value="DYNEIN AXONEMAL INTERMEDIATE CHAIN 1"/>
    <property type="match status" value="1"/>
</dbReference>
<keyword evidence="10" id="KW-0677">Repeat</keyword>
<dbReference type="SUPFAM" id="SSF56112">
    <property type="entry name" value="Protein kinase-like (PK-like)"/>
    <property type="match status" value="1"/>
</dbReference>
<keyword evidence="6" id="KW-0723">Serine/threonine-protein kinase</keyword>
<dbReference type="EC" id="2.7.11.12" evidence="4"/>
<dbReference type="CDD" id="cd00038">
    <property type="entry name" value="CAP_ED"/>
    <property type="match status" value="3"/>
</dbReference>
<feature type="domain" description="Cyclic nucleotide-binding" evidence="23">
    <location>
        <begin position="876"/>
        <end position="975"/>
    </location>
</feature>
<dbReference type="InterPro" id="IPR036322">
    <property type="entry name" value="WD40_repeat_dom_sf"/>
</dbReference>
<keyword evidence="5" id="KW-0963">Cytoplasm</keyword>
<comment type="similarity">
    <text evidence="2">Belongs to the protein kinase superfamily. AGC Ser/Thr protein kinase family. cGMP subfamily.</text>
</comment>
<dbReference type="Gene3D" id="3.30.200.20">
    <property type="entry name" value="Phosphorylase Kinase, domain 1"/>
    <property type="match status" value="2"/>
</dbReference>
<keyword evidence="9" id="KW-0493">Microtubule</keyword>
<keyword evidence="16" id="KW-0206">Cytoskeleton</keyword>
<dbReference type="RefSeq" id="XP_009040277.1">
    <property type="nucleotide sequence ID" value="XM_009042029.1"/>
</dbReference>
<feature type="compositionally biased region" description="Polar residues" evidence="22">
    <location>
        <begin position="291"/>
        <end position="303"/>
    </location>
</feature>
<organism evidence="26">
    <name type="scientific">Aureococcus anophagefferens</name>
    <name type="common">Harmful bloom alga</name>
    <dbReference type="NCBI Taxonomy" id="44056"/>
    <lineage>
        <taxon>Eukaryota</taxon>
        <taxon>Sar</taxon>
        <taxon>Stramenopiles</taxon>
        <taxon>Ochrophyta</taxon>
        <taxon>Pelagophyceae</taxon>
        <taxon>Pelagomonadales</taxon>
        <taxon>Pelagomonadaceae</taxon>
        <taxon>Aureococcus</taxon>
    </lineage>
</organism>
<dbReference type="InterPro" id="IPR000961">
    <property type="entry name" value="AGC-kinase_C"/>
</dbReference>
<evidence type="ECO:0000256" key="15">
    <source>
        <dbReference type="ARBA" id="ARBA00023175"/>
    </source>
</evidence>
<dbReference type="Pfam" id="PF00027">
    <property type="entry name" value="cNMP_binding"/>
    <property type="match status" value="3"/>
</dbReference>
<dbReference type="PROSITE" id="PS50176">
    <property type="entry name" value="ARM_REPEAT"/>
    <property type="match status" value="1"/>
</dbReference>
<dbReference type="InterPro" id="IPR000225">
    <property type="entry name" value="Armadillo"/>
</dbReference>
<evidence type="ECO:0000256" key="17">
    <source>
        <dbReference type="ARBA" id="ARBA00023273"/>
    </source>
</evidence>
<dbReference type="PRINTS" id="PR00103">
    <property type="entry name" value="CAMPKINASE"/>
</dbReference>
<evidence type="ECO:0000259" key="23">
    <source>
        <dbReference type="PROSITE" id="PS50042"/>
    </source>
</evidence>
<proteinExistence type="inferred from homology"/>
<dbReference type="GO" id="GO:0045504">
    <property type="term" value="F:dynein heavy chain binding"/>
    <property type="evidence" value="ECO:0007669"/>
    <property type="project" value="TreeGrafter"/>
</dbReference>
<evidence type="ECO:0000256" key="14">
    <source>
        <dbReference type="ARBA" id="ARBA00023017"/>
    </source>
</evidence>
<dbReference type="SMART" id="SM00220">
    <property type="entry name" value="S_TKc"/>
    <property type="match status" value="1"/>
</dbReference>
<evidence type="ECO:0000256" key="4">
    <source>
        <dbReference type="ARBA" id="ARBA00012428"/>
    </source>
</evidence>
<dbReference type="EMBL" id="GL833145">
    <property type="protein sequence ID" value="EGB04922.1"/>
    <property type="molecule type" value="Genomic_DNA"/>
</dbReference>
<evidence type="ECO:0000256" key="11">
    <source>
        <dbReference type="ARBA" id="ARBA00022741"/>
    </source>
</evidence>
<dbReference type="GO" id="GO:0036158">
    <property type="term" value="P:outer dynein arm assembly"/>
    <property type="evidence" value="ECO:0007669"/>
    <property type="project" value="TreeGrafter"/>
</dbReference>
<keyword evidence="14" id="KW-0243">Dynein</keyword>
<dbReference type="SMART" id="SM00320">
    <property type="entry name" value="WD40"/>
    <property type="match status" value="4"/>
</dbReference>
<dbReference type="OrthoDB" id="417078at2759"/>
<evidence type="ECO:0000256" key="18">
    <source>
        <dbReference type="ARBA" id="ARBA00047298"/>
    </source>
</evidence>
<dbReference type="GO" id="GO:0005524">
    <property type="term" value="F:ATP binding"/>
    <property type="evidence" value="ECO:0007669"/>
    <property type="project" value="UniProtKB-KW"/>
</dbReference>
<keyword evidence="12" id="KW-0418">Kinase</keyword>
<evidence type="ECO:0000256" key="2">
    <source>
        <dbReference type="ARBA" id="ARBA00006352"/>
    </source>
</evidence>
<protein>
    <recommendedName>
        <fullName evidence="4">cGMP-dependent protein kinase</fullName>
        <ecNumber evidence="4">2.7.11.12</ecNumber>
    </recommendedName>
</protein>
<keyword evidence="13" id="KW-0067">ATP-binding</keyword>
<dbReference type="InterPro" id="IPR000595">
    <property type="entry name" value="cNMP-bd_dom"/>
</dbReference>
<accession>F0YIN4</accession>
<dbReference type="KEGG" id="aaf:AURANDRAFT_72367"/>
<feature type="repeat" description="ARM" evidence="21">
    <location>
        <begin position="129"/>
        <end position="167"/>
    </location>
</feature>
<dbReference type="SUPFAM" id="SSF50978">
    <property type="entry name" value="WD40 repeat-like"/>
    <property type="match status" value="1"/>
</dbReference>